<evidence type="ECO:0000313" key="1">
    <source>
        <dbReference type="EMBL" id="MDW0112082.1"/>
    </source>
</evidence>
<protein>
    <submittedName>
        <fullName evidence="1">DUF2785 domain-containing protein</fullName>
    </submittedName>
</protein>
<dbReference type="InterPro" id="IPR021247">
    <property type="entry name" value="DUF2785"/>
</dbReference>
<dbReference type="Pfam" id="PF10978">
    <property type="entry name" value="DUF2785"/>
    <property type="match status" value="1"/>
</dbReference>
<comment type="caution">
    <text evidence="1">The sequence shown here is derived from an EMBL/GenBank/DDBJ whole genome shotgun (WGS) entry which is preliminary data.</text>
</comment>
<dbReference type="EMBL" id="JAUBDI010000002">
    <property type="protein sequence ID" value="MDW0112082.1"/>
    <property type="molecule type" value="Genomic_DNA"/>
</dbReference>
<name>A0ABU4G6V0_9BACL</name>
<organism evidence="1 2">
    <name type="scientific">Sporosarcina saromensis</name>
    <dbReference type="NCBI Taxonomy" id="359365"/>
    <lineage>
        <taxon>Bacteria</taxon>
        <taxon>Bacillati</taxon>
        <taxon>Bacillota</taxon>
        <taxon>Bacilli</taxon>
        <taxon>Bacillales</taxon>
        <taxon>Caryophanaceae</taxon>
        <taxon>Sporosarcina</taxon>
    </lineage>
</organism>
<dbReference type="Proteomes" id="UP001282284">
    <property type="component" value="Unassembled WGS sequence"/>
</dbReference>
<evidence type="ECO:0000313" key="2">
    <source>
        <dbReference type="Proteomes" id="UP001282284"/>
    </source>
</evidence>
<proteinExistence type="predicted"/>
<reference evidence="1 2" key="1">
    <citation type="submission" date="2023-06" db="EMBL/GenBank/DDBJ databases">
        <title>Sporosarcina sp. nov., isolated from Korean traditional fermented seafood 'Jeotgal'.</title>
        <authorList>
            <person name="Yang A.I."/>
            <person name="Shin N.-R."/>
        </authorList>
    </citation>
    <scope>NUCLEOTIDE SEQUENCE [LARGE SCALE GENOMIC DNA]</scope>
    <source>
        <strain evidence="1 2">KCTC13119</strain>
    </source>
</reference>
<accession>A0ABU4G6V0</accession>
<sequence>MKQQLLDLVKMEKAELQNYMEKHGDTLFPYMLTHLGTIDSELRDQLIYQAFCKLITYDLLREEQLAHAFRLIISDEYLMRGIEDGESDEVFTRSFSTLWLTGLFWIDKQKPFLEQTMRNDALKRCATYLLKERDTRGFVEDKGWAHSIAHGADLAAMIVDHPDIEKRLIPVVLEGITSCFWKGRVYVDDEDERLVAVLMTLVTAEYEEEVLIEWVEQVFDRLEQKTRVDGYDRLFYHARTNSLQFMKTFYFALKKSHRTPNLRNTVAFFVERWQNA</sequence>
<keyword evidence="2" id="KW-1185">Reference proteome</keyword>
<dbReference type="RefSeq" id="WP_317941980.1">
    <property type="nucleotide sequence ID" value="NZ_JAUBDI010000002.1"/>
</dbReference>
<gene>
    <name evidence="1" type="ORF">QT711_02720</name>
</gene>